<name>A0A8B8DJ99_CRAVI</name>
<proteinExistence type="predicted"/>
<dbReference type="Proteomes" id="UP000694844">
    <property type="component" value="Chromosome 3"/>
</dbReference>
<evidence type="ECO:0000313" key="4">
    <source>
        <dbReference type="RefSeq" id="XP_022327674.1"/>
    </source>
</evidence>
<evidence type="ECO:0000256" key="1">
    <source>
        <dbReference type="SAM" id="MobiDB-lite"/>
    </source>
</evidence>
<keyword evidence="2" id="KW-0472">Membrane</keyword>
<sequence>MMMYRTILAAVFFPIQVYFTTGIYLYPASDLTVENFTIFCNLETMMTTFVTFNYNGIAAGACPAPSGGSSSCTSAIANITTDLQTVKYILDPKEVLSKGNAVWICSHGAARANYTAVVASYSQSKTVKMEDKKIVISSKCGFPYVQADIEYKNDDKVVGEEKVNLTSSLANCSPDSRAMDFSTKIANYPSEATDVCATIKTRQEMTDPICVPINCGFSLAGFISVFLIELAAFITVMILLKMKKIGGYSILKVAVSCVYLGIALIIGLILGFVLQICSKNNLSIGLGIGLGCLLAAAHIVTIYVIHKKCEDTKKDDDERKGTPASTSNVKITDRKVFHVHLGTINGNKVDSQPKEPHRSLLEPHSSLPEPHRSLPEPHRPLPEPPETHPKQLKPIVSVPNDGATSSEKKKKKKKKKKKSEAREDTEDQ</sequence>
<dbReference type="OrthoDB" id="6205456at2759"/>
<organism evidence="3 4">
    <name type="scientific">Crassostrea virginica</name>
    <name type="common">Eastern oyster</name>
    <dbReference type="NCBI Taxonomy" id="6565"/>
    <lineage>
        <taxon>Eukaryota</taxon>
        <taxon>Metazoa</taxon>
        <taxon>Spiralia</taxon>
        <taxon>Lophotrochozoa</taxon>
        <taxon>Mollusca</taxon>
        <taxon>Bivalvia</taxon>
        <taxon>Autobranchia</taxon>
        <taxon>Pteriomorphia</taxon>
        <taxon>Ostreida</taxon>
        <taxon>Ostreoidea</taxon>
        <taxon>Ostreidae</taxon>
        <taxon>Crassostrea</taxon>
    </lineage>
</organism>
<feature type="compositionally biased region" description="Basic and acidic residues" evidence="1">
    <location>
        <begin position="369"/>
        <end position="389"/>
    </location>
</feature>
<evidence type="ECO:0000256" key="2">
    <source>
        <dbReference type="SAM" id="Phobius"/>
    </source>
</evidence>
<dbReference type="RefSeq" id="XP_022327674.1">
    <property type="nucleotide sequence ID" value="XM_022471966.1"/>
</dbReference>
<keyword evidence="3" id="KW-1185">Reference proteome</keyword>
<dbReference type="AlphaFoldDB" id="A0A8B8DJ99"/>
<reference evidence="4" key="1">
    <citation type="submission" date="2025-08" db="UniProtKB">
        <authorList>
            <consortium name="RefSeq"/>
        </authorList>
    </citation>
    <scope>IDENTIFICATION</scope>
    <source>
        <tissue evidence="4">Whole sample</tissue>
    </source>
</reference>
<keyword evidence="2" id="KW-1133">Transmembrane helix</keyword>
<dbReference type="KEGG" id="cvn:111126999"/>
<feature type="region of interest" description="Disordered" evidence="1">
    <location>
        <begin position="344"/>
        <end position="428"/>
    </location>
</feature>
<protein>
    <submittedName>
        <fullName evidence="4">Uncharacterized protein LOC111126999</fullName>
    </submittedName>
</protein>
<evidence type="ECO:0000313" key="3">
    <source>
        <dbReference type="Proteomes" id="UP000694844"/>
    </source>
</evidence>
<feature type="transmembrane region" description="Helical" evidence="2">
    <location>
        <begin position="7"/>
        <end position="26"/>
    </location>
</feature>
<gene>
    <name evidence="4" type="primary">LOC111126999</name>
</gene>
<dbReference type="GeneID" id="111126999"/>
<feature type="transmembrane region" description="Helical" evidence="2">
    <location>
        <begin position="282"/>
        <end position="305"/>
    </location>
</feature>
<feature type="compositionally biased region" description="Basic residues" evidence="1">
    <location>
        <begin position="408"/>
        <end position="419"/>
    </location>
</feature>
<accession>A0A8B8DJ99</accession>
<keyword evidence="2" id="KW-0812">Transmembrane</keyword>
<feature type="compositionally biased region" description="Basic and acidic residues" evidence="1">
    <location>
        <begin position="351"/>
        <end position="361"/>
    </location>
</feature>
<feature type="transmembrane region" description="Helical" evidence="2">
    <location>
        <begin position="252"/>
        <end position="276"/>
    </location>
</feature>
<feature type="transmembrane region" description="Helical" evidence="2">
    <location>
        <begin position="217"/>
        <end position="240"/>
    </location>
</feature>